<evidence type="ECO:0000256" key="1">
    <source>
        <dbReference type="SAM" id="SignalP"/>
    </source>
</evidence>
<dbReference type="InterPro" id="IPR006626">
    <property type="entry name" value="PbH1"/>
</dbReference>
<dbReference type="OrthoDB" id="2018448at2759"/>
<dbReference type="InParanoid" id="A0A2P6NLS9"/>
<feature type="signal peptide" evidence="1">
    <location>
        <begin position="1"/>
        <end position="17"/>
    </location>
</feature>
<organism evidence="3 4">
    <name type="scientific">Planoprotostelium fungivorum</name>
    <dbReference type="NCBI Taxonomy" id="1890364"/>
    <lineage>
        <taxon>Eukaryota</taxon>
        <taxon>Amoebozoa</taxon>
        <taxon>Evosea</taxon>
        <taxon>Variosea</taxon>
        <taxon>Cavosteliida</taxon>
        <taxon>Cavosteliaceae</taxon>
        <taxon>Planoprotostelium</taxon>
    </lineage>
</organism>
<feature type="chain" id="PRO_5015168783" evidence="1">
    <location>
        <begin position="18"/>
        <end position="1064"/>
    </location>
</feature>
<keyword evidence="4" id="KW-1185">Reference proteome</keyword>
<dbReference type="EMBL" id="MDYQ01000055">
    <property type="protein sequence ID" value="PRP84848.1"/>
    <property type="molecule type" value="Genomic_DNA"/>
</dbReference>
<dbReference type="Proteomes" id="UP000241769">
    <property type="component" value="Unassembled WGS sequence"/>
</dbReference>
<dbReference type="InterPro" id="IPR012334">
    <property type="entry name" value="Pectin_lyas_fold"/>
</dbReference>
<dbReference type="SUPFAM" id="SSF51126">
    <property type="entry name" value="Pectin lyase-like"/>
    <property type="match status" value="5"/>
</dbReference>
<feature type="domain" description="Right handed beta helix" evidence="2">
    <location>
        <begin position="379"/>
        <end position="552"/>
    </location>
</feature>
<dbReference type="InterPro" id="IPR011050">
    <property type="entry name" value="Pectin_lyase_fold/virulence"/>
</dbReference>
<dbReference type="InterPro" id="IPR039448">
    <property type="entry name" value="Beta_helix"/>
</dbReference>
<protein>
    <submittedName>
        <fullName evidence="3">Polymorphic outer membrane protein</fullName>
    </submittedName>
</protein>
<keyword evidence="1" id="KW-0732">Signal</keyword>
<evidence type="ECO:0000313" key="4">
    <source>
        <dbReference type="Proteomes" id="UP000241769"/>
    </source>
</evidence>
<dbReference type="AlphaFoldDB" id="A0A2P6NLS9"/>
<dbReference type="PANTHER" id="PTHR11319">
    <property type="entry name" value="G PROTEIN-COUPLED RECEPTOR-RELATED"/>
    <property type="match status" value="1"/>
</dbReference>
<dbReference type="Gene3D" id="2.160.20.10">
    <property type="entry name" value="Single-stranded right-handed beta-helix, Pectin lyase-like"/>
    <property type="match status" value="2"/>
</dbReference>
<reference evidence="3 4" key="1">
    <citation type="journal article" date="2018" name="Genome Biol. Evol.">
        <title>Multiple Roots of Fruiting Body Formation in Amoebozoa.</title>
        <authorList>
            <person name="Hillmann F."/>
            <person name="Forbes G."/>
            <person name="Novohradska S."/>
            <person name="Ferling I."/>
            <person name="Riege K."/>
            <person name="Groth M."/>
            <person name="Westermann M."/>
            <person name="Marz M."/>
            <person name="Spaller T."/>
            <person name="Winckler T."/>
            <person name="Schaap P."/>
            <person name="Glockner G."/>
        </authorList>
    </citation>
    <scope>NUCLEOTIDE SEQUENCE [LARGE SCALE GENOMIC DNA]</scope>
    <source>
        <strain evidence="3 4">Jena</strain>
    </source>
</reference>
<dbReference type="PANTHER" id="PTHR11319:SF35">
    <property type="entry name" value="OUTER MEMBRANE PROTEIN PMPC-RELATED"/>
    <property type="match status" value="1"/>
</dbReference>
<dbReference type="SMART" id="SM00710">
    <property type="entry name" value="PbH1"/>
    <property type="match status" value="15"/>
</dbReference>
<proteinExistence type="predicted"/>
<sequence length="1064" mass="110184">MRSWLLFVGLWITAVCSQTFYTSPANWTRDVSTADASGYQSVTLVLQDGLYTQKSVAFGNVPSWNFLASGTGAVISGALTATKAIQLTLSGLTFTSTINSTLSIDLIVNNCNFINSSSGSISTVGNVSGSTFQNNANGIKPGAAISNTGGSVSVSGCTFSNHTSTGAIYVSSGTLLITNSLFKYNSIAASYNGGAVYTVSTSVTINSCTFVSNSAGVGGSIFASASQLVLSSSSFQSEQATYGGSLSVSSSSVVVLNSNFTRGMAQYGGGIYGTVSTVVVRGSSFTGMNTQNSGGGIFFYGSMNATITDSIFSCESPPARASLKYPKANTATYGAGIDLGSGGGRNNLTVTRCTFTGNTALLSNTYSAGGAIRSTYAFLTLQNSTFSSNLAYQSGGGVFVVNTAATVDNCTFSNHSATSGGAIATQGSSSVTMTRSTLSLNGAGKWINGGCDFSGFGGGVHVQVGTTITIDGNTLRGNKANYGGSIHSSSTTYLRNNIFVLNSATNGGAFYLSNLASSVATFSSCIFNNNSASSNGGALYLDETSTFNVSTSSFSYNYGSLSGFGGVVYAGYASGTIDQSIFSNNGNPSADGSIYVFYAGYIAVTNTAIHNNFANRLLLQNLSLYNNDILDRTSVFILASNFVMRGVNIYANRGGSVGAAVAIFNVQTGAVDNLSISSLTIPISSNNGAIKILGSTNITITNSIVQGLQHSPVYCASSTVTMKNISVLNNYLDSSVQQSAVHGDTGCSFMIDRSIMSNNTFYYAALGVNSGYSTTVTNSIFTNNRCTDNGAAIVSTANAISISSNYFSNNYSPNNGGAVSVDQAYLYNNTFVSNRAGLLGGAIFFQSGGSSTKNTFHSNAASNGGGYSCYSSSNSLMVDGDTFINNTASISGGAFHTQSTIFTVTSATFINNTSPYGGAMTLYQSEGTVFNSNYYGNTATFLVLEADVNFHSITVNGSSYTTSTDASVMLMSTGRVNMINSKIYANQLPNTATPTYIIQVDDGVFTLMGGNFTGNSKQDSGIVSAASVTSPDLAYYTSMMGYARVMVSGTNVVAYRSAPYIYSR</sequence>
<dbReference type="Pfam" id="PF13229">
    <property type="entry name" value="Beta_helix"/>
    <property type="match status" value="1"/>
</dbReference>
<accession>A0A2P6NLS9</accession>
<name>A0A2P6NLS9_9EUKA</name>
<gene>
    <name evidence="3" type="ORF">PROFUN_07502</name>
</gene>
<evidence type="ECO:0000259" key="2">
    <source>
        <dbReference type="Pfam" id="PF13229"/>
    </source>
</evidence>
<comment type="caution">
    <text evidence="3">The sequence shown here is derived from an EMBL/GenBank/DDBJ whole genome shotgun (WGS) entry which is preliminary data.</text>
</comment>
<dbReference type="STRING" id="1890364.A0A2P6NLS9"/>
<evidence type="ECO:0000313" key="3">
    <source>
        <dbReference type="EMBL" id="PRP84848.1"/>
    </source>
</evidence>